<sequence length="80" mass="9052">MHVHAADLKGETPVAIRDSLDRYDLAIDFSWPADAIVESLARVFQDGVDSGRWNRQDTRDHRASEAYEDEATPHRESGLD</sequence>
<evidence type="ECO:0000256" key="1">
    <source>
        <dbReference type="SAM" id="MobiDB-lite"/>
    </source>
</evidence>
<organism evidence="2 3">
    <name type="scientific">Streptomyces bluensis</name>
    <dbReference type="NCBI Taxonomy" id="33897"/>
    <lineage>
        <taxon>Bacteria</taxon>
        <taxon>Bacillati</taxon>
        <taxon>Actinomycetota</taxon>
        <taxon>Actinomycetes</taxon>
        <taxon>Kitasatosporales</taxon>
        <taxon>Streptomycetaceae</taxon>
        <taxon>Streptomyces</taxon>
    </lineage>
</organism>
<proteinExistence type="predicted"/>
<evidence type="ECO:0000313" key="2">
    <source>
        <dbReference type="EMBL" id="MFF4521295.1"/>
    </source>
</evidence>
<dbReference type="Proteomes" id="UP001602058">
    <property type="component" value="Unassembled WGS sequence"/>
</dbReference>
<name>A0ABW6UCY3_9ACTN</name>
<comment type="caution">
    <text evidence="2">The sequence shown here is derived from an EMBL/GenBank/DDBJ whole genome shotgun (WGS) entry which is preliminary data.</text>
</comment>
<feature type="region of interest" description="Disordered" evidence="1">
    <location>
        <begin position="50"/>
        <end position="80"/>
    </location>
</feature>
<gene>
    <name evidence="2" type="ORF">ACFY1D_07545</name>
</gene>
<dbReference type="EMBL" id="JBIAWJ010000003">
    <property type="protein sequence ID" value="MFF4521295.1"/>
    <property type="molecule type" value="Genomic_DNA"/>
</dbReference>
<accession>A0ABW6UCY3</accession>
<dbReference type="RefSeq" id="WP_387884532.1">
    <property type="nucleotide sequence ID" value="NZ_JBIAWJ010000003.1"/>
</dbReference>
<reference evidence="2 3" key="1">
    <citation type="submission" date="2024-10" db="EMBL/GenBank/DDBJ databases">
        <title>The Natural Products Discovery Center: Release of the First 8490 Sequenced Strains for Exploring Actinobacteria Biosynthetic Diversity.</title>
        <authorList>
            <person name="Kalkreuter E."/>
            <person name="Kautsar S.A."/>
            <person name="Yang D."/>
            <person name="Bader C.D."/>
            <person name="Teijaro C.N."/>
            <person name="Fluegel L."/>
            <person name="Davis C.M."/>
            <person name="Simpson J.R."/>
            <person name="Lauterbach L."/>
            <person name="Steele A.D."/>
            <person name="Gui C."/>
            <person name="Meng S."/>
            <person name="Li G."/>
            <person name="Viehrig K."/>
            <person name="Ye F."/>
            <person name="Su P."/>
            <person name="Kiefer A.F."/>
            <person name="Nichols A."/>
            <person name="Cepeda A.J."/>
            <person name="Yan W."/>
            <person name="Fan B."/>
            <person name="Jiang Y."/>
            <person name="Adhikari A."/>
            <person name="Zheng C.-J."/>
            <person name="Schuster L."/>
            <person name="Cowan T.M."/>
            <person name="Smanski M.J."/>
            <person name="Chevrette M.G."/>
            <person name="De Carvalho L.P.S."/>
            <person name="Shen B."/>
        </authorList>
    </citation>
    <scope>NUCLEOTIDE SEQUENCE [LARGE SCALE GENOMIC DNA]</scope>
    <source>
        <strain evidence="2 3">NPDC001390</strain>
    </source>
</reference>
<keyword evidence="3" id="KW-1185">Reference proteome</keyword>
<protein>
    <submittedName>
        <fullName evidence="2">Uncharacterized protein</fullName>
    </submittedName>
</protein>
<feature type="compositionally biased region" description="Basic and acidic residues" evidence="1">
    <location>
        <begin position="52"/>
        <end position="80"/>
    </location>
</feature>
<evidence type="ECO:0000313" key="3">
    <source>
        <dbReference type="Proteomes" id="UP001602058"/>
    </source>
</evidence>